<dbReference type="NCBIfam" id="NF002677">
    <property type="entry name" value="PRK02406.1"/>
    <property type="match status" value="1"/>
</dbReference>
<evidence type="ECO:0000256" key="10">
    <source>
        <dbReference type="ARBA" id="ARBA00022842"/>
    </source>
</evidence>
<evidence type="ECO:0000256" key="7">
    <source>
        <dbReference type="ARBA" id="ARBA00022705"/>
    </source>
</evidence>
<dbReference type="EC" id="2.7.7.7" evidence="15"/>
<dbReference type="Pfam" id="PF21999">
    <property type="entry name" value="IMS_HHH_1"/>
    <property type="match status" value="1"/>
</dbReference>
<dbReference type="InterPro" id="IPR053848">
    <property type="entry name" value="IMS_HHH_1"/>
</dbReference>
<dbReference type="Pfam" id="PF11799">
    <property type="entry name" value="IMS_C"/>
    <property type="match status" value="1"/>
</dbReference>
<accession>A0ABX7QT51</accession>
<comment type="cofactor">
    <cofactor evidence="15">
        <name>Mg(2+)</name>
        <dbReference type="ChEBI" id="CHEBI:18420"/>
    </cofactor>
    <text evidence="15">Binds 2 magnesium ions per subunit.</text>
</comment>
<dbReference type="Pfam" id="PF00817">
    <property type="entry name" value="IMS"/>
    <property type="match status" value="1"/>
</dbReference>
<dbReference type="InterPro" id="IPR022880">
    <property type="entry name" value="DNApol_IV"/>
</dbReference>
<dbReference type="PANTHER" id="PTHR11076">
    <property type="entry name" value="DNA REPAIR POLYMERASE UMUC / TRANSFERASE FAMILY MEMBER"/>
    <property type="match status" value="1"/>
</dbReference>
<dbReference type="SUPFAM" id="SSF56672">
    <property type="entry name" value="DNA/RNA polymerases"/>
    <property type="match status" value="1"/>
</dbReference>
<keyword evidence="7 15" id="KW-0235">DNA replication</keyword>
<keyword evidence="12 15" id="KW-0238">DNA-binding</keyword>
<reference evidence="17 18" key="1">
    <citation type="submission" date="2021-03" db="EMBL/GenBank/DDBJ databases">
        <title>Novel species identification of genus Shewanella.</title>
        <authorList>
            <person name="Liu G."/>
            <person name="Zhang Q."/>
        </authorList>
    </citation>
    <scope>NUCLEOTIDE SEQUENCE [LARGE SCALE GENOMIC DNA]</scope>
    <source>
        <strain evidence="17 18">FJAT-51800</strain>
    </source>
</reference>
<evidence type="ECO:0000256" key="2">
    <source>
        <dbReference type="ARBA" id="ARBA00010945"/>
    </source>
</evidence>
<dbReference type="InterPro" id="IPR036775">
    <property type="entry name" value="DNA_pol_Y-fam_lit_finger_sf"/>
</dbReference>
<evidence type="ECO:0000256" key="9">
    <source>
        <dbReference type="ARBA" id="ARBA00022763"/>
    </source>
</evidence>
<evidence type="ECO:0000256" key="11">
    <source>
        <dbReference type="ARBA" id="ARBA00022932"/>
    </source>
</evidence>
<dbReference type="RefSeq" id="WP_207355852.1">
    <property type="nucleotide sequence ID" value="NZ_CP071503.1"/>
</dbReference>
<keyword evidence="10 15" id="KW-0460">Magnesium</keyword>
<evidence type="ECO:0000256" key="13">
    <source>
        <dbReference type="ARBA" id="ARBA00023204"/>
    </source>
</evidence>
<dbReference type="GO" id="GO:0003887">
    <property type="term" value="F:DNA-directed DNA polymerase activity"/>
    <property type="evidence" value="ECO:0007669"/>
    <property type="project" value="UniProtKB-EC"/>
</dbReference>
<dbReference type="InterPro" id="IPR050116">
    <property type="entry name" value="DNA_polymerase-Y"/>
</dbReference>
<gene>
    <name evidence="15 17" type="primary">dinB</name>
    <name evidence="17" type="ORF">JYB87_05285</name>
</gene>
<dbReference type="PANTHER" id="PTHR11076:SF33">
    <property type="entry name" value="DNA POLYMERASE KAPPA"/>
    <property type="match status" value="1"/>
</dbReference>
<dbReference type="SUPFAM" id="SSF100879">
    <property type="entry name" value="Lesion bypass DNA polymerase (Y-family), little finger domain"/>
    <property type="match status" value="1"/>
</dbReference>
<keyword evidence="4 15" id="KW-0963">Cytoplasm</keyword>
<evidence type="ECO:0000256" key="15">
    <source>
        <dbReference type="HAMAP-Rule" id="MF_01113"/>
    </source>
</evidence>
<dbReference type="Gene3D" id="3.30.70.270">
    <property type="match status" value="1"/>
</dbReference>
<evidence type="ECO:0000256" key="1">
    <source>
        <dbReference type="ARBA" id="ARBA00004496"/>
    </source>
</evidence>
<keyword evidence="6 15" id="KW-0548">Nucleotidyltransferase</keyword>
<dbReference type="CDD" id="cd03586">
    <property type="entry name" value="PolY_Pol_IV_kappa"/>
    <property type="match status" value="1"/>
</dbReference>
<dbReference type="HAMAP" id="MF_01113">
    <property type="entry name" value="DNApol_IV"/>
    <property type="match status" value="1"/>
</dbReference>
<feature type="site" description="Substrate discrimination" evidence="15">
    <location>
        <position position="13"/>
    </location>
</feature>
<dbReference type="InterPro" id="IPR001126">
    <property type="entry name" value="UmuC"/>
</dbReference>
<evidence type="ECO:0000313" key="17">
    <source>
        <dbReference type="EMBL" id="QSX34652.1"/>
    </source>
</evidence>
<dbReference type="InterPro" id="IPR017961">
    <property type="entry name" value="DNA_pol_Y-fam_little_finger"/>
</dbReference>
<proteinExistence type="inferred from homology"/>
<keyword evidence="9 15" id="KW-0227">DNA damage</keyword>
<feature type="active site" evidence="15">
    <location>
        <position position="104"/>
    </location>
</feature>
<keyword evidence="8 15" id="KW-0479">Metal-binding</keyword>
<keyword evidence="5 15" id="KW-0808">Transferase</keyword>
<keyword evidence="13 15" id="KW-0234">DNA repair</keyword>
<dbReference type="Proteomes" id="UP000662770">
    <property type="component" value="Chromosome"/>
</dbReference>
<keyword evidence="11 15" id="KW-0239">DNA-directed DNA polymerase</keyword>
<feature type="binding site" evidence="15">
    <location>
        <position position="8"/>
    </location>
    <ligand>
        <name>Mg(2+)</name>
        <dbReference type="ChEBI" id="CHEBI:18420"/>
    </ligand>
</feature>
<evidence type="ECO:0000313" key="18">
    <source>
        <dbReference type="Proteomes" id="UP000662770"/>
    </source>
</evidence>
<evidence type="ECO:0000256" key="3">
    <source>
        <dbReference type="ARBA" id="ARBA00022457"/>
    </source>
</evidence>
<organism evidence="17 18">
    <name type="scientific">Shewanella avicenniae</name>
    <dbReference type="NCBI Taxonomy" id="2814294"/>
    <lineage>
        <taxon>Bacteria</taxon>
        <taxon>Pseudomonadati</taxon>
        <taxon>Pseudomonadota</taxon>
        <taxon>Gammaproteobacteria</taxon>
        <taxon>Alteromonadales</taxon>
        <taxon>Shewanellaceae</taxon>
        <taxon>Shewanella</taxon>
    </lineage>
</organism>
<keyword evidence="18" id="KW-1185">Reference proteome</keyword>
<feature type="binding site" evidence="15">
    <location>
        <position position="103"/>
    </location>
    <ligand>
        <name>Mg(2+)</name>
        <dbReference type="ChEBI" id="CHEBI:18420"/>
    </ligand>
</feature>
<name>A0ABX7QT51_9GAMM</name>
<dbReference type="EMBL" id="CP071503">
    <property type="protein sequence ID" value="QSX34652.1"/>
    <property type="molecule type" value="Genomic_DNA"/>
</dbReference>
<protein>
    <recommendedName>
        <fullName evidence="15">DNA polymerase IV</fullName>
        <shortName evidence="15">Pol IV</shortName>
        <ecNumber evidence="15">2.7.7.7</ecNumber>
    </recommendedName>
</protein>
<comment type="catalytic activity">
    <reaction evidence="14 15">
        <text>DNA(n) + a 2'-deoxyribonucleoside 5'-triphosphate = DNA(n+1) + diphosphate</text>
        <dbReference type="Rhea" id="RHEA:22508"/>
        <dbReference type="Rhea" id="RHEA-COMP:17339"/>
        <dbReference type="Rhea" id="RHEA-COMP:17340"/>
        <dbReference type="ChEBI" id="CHEBI:33019"/>
        <dbReference type="ChEBI" id="CHEBI:61560"/>
        <dbReference type="ChEBI" id="CHEBI:173112"/>
        <dbReference type="EC" id="2.7.7.7"/>
    </reaction>
</comment>
<comment type="subcellular location">
    <subcellularLocation>
        <location evidence="1 15">Cytoplasm</location>
    </subcellularLocation>
</comment>
<evidence type="ECO:0000256" key="12">
    <source>
        <dbReference type="ARBA" id="ARBA00023125"/>
    </source>
</evidence>
<dbReference type="Gene3D" id="3.30.1490.100">
    <property type="entry name" value="DNA polymerase, Y-family, little finger domain"/>
    <property type="match status" value="1"/>
</dbReference>
<evidence type="ECO:0000256" key="8">
    <source>
        <dbReference type="ARBA" id="ARBA00022723"/>
    </source>
</evidence>
<evidence type="ECO:0000256" key="14">
    <source>
        <dbReference type="ARBA" id="ARBA00049244"/>
    </source>
</evidence>
<dbReference type="InterPro" id="IPR043502">
    <property type="entry name" value="DNA/RNA_pol_sf"/>
</dbReference>
<dbReference type="Gene3D" id="3.40.1170.60">
    <property type="match status" value="1"/>
</dbReference>
<evidence type="ECO:0000259" key="16">
    <source>
        <dbReference type="PROSITE" id="PS50173"/>
    </source>
</evidence>
<sequence>MRKIIHIDMDCYFAAVEMRDFPELRDKPIAVGGARERRGVIATCNYQARKFGVRSAMATAYALKLCPELQLVVGRMSVYKAVSEQIHDIFRRYTPLIEPLSLDEAYLDVSNCSLHQGSATRIAEAIRQDIFNETQLTASAGVAPIKFLAKVASDVNKPNGLFVITPQLMPEFITSLPLQRIPGVGKVTAERLAQQGWHTCGDLQRVPKAQLLQLMGKFGAVLYERVRAIDDRPINPSRIRKSVGVETTFAEDLQDAPAALQQLPALLQELVKRFEKHRSERQINKLVVKVKFADFQQTTIETRSQQIDAGLAAELLAQAIERGAGKAIRLLGVSVGLAPLLLETEDSPEQLTLL</sequence>
<dbReference type="Gene3D" id="1.10.150.20">
    <property type="entry name" value="5' to 3' exonuclease, C-terminal subdomain"/>
    <property type="match status" value="1"/>
</dbReference>
<keyword evidence="3 15" id="KW-0515">Mutator protein</keyword>
<comment type="function">
    <text evidence="15">Poorly processive, error-prone DNA polymerase involved in untargeted mutagenesis. Copies undamaged DNA at stalled replication forks, which arise in vivo from mismatched or misaligned primer ends. These misaligned primers can be extended by PolIV. Exhibits no 3'-5' exonuclease (proofreading) activity. May be involved in translesional synthesis, in conjunction with the beta clamp from PolIII.</text>
</comment>
<comment type="subunit">
    <text evidence="15">Monomer.</text>
</comment>
<comment type="similarity">
    <text evidence="2 15">Belongs to the DNA polymerase type-Y family.</text>
</comment>
<dbReference type="PROSITE" id="PS50173">
    <property type="entry name" value="UMUC"/>
    <property type="match status" value="1"/>
</dbReference>
<dbReference type="InterPro" id="IPR043128">
    <property type="entry name" value="Rev_trsase/Diguanyl_cyclase"/>
</dbReference>
<evidence type="ECO:0000256" key="5">
    <source>
        <dbReference type="ARBA" id="ARBA00022679"/>
    </source>
</evidence>
<evidence type="ECO:0000256" key="6">
    <source>
        <dbReference type="ARBA" id="ARBA00022695"/>
    </source>
</evidence>
<feature type="domain" description="UmuC" evidence="16">
    <location>
        <begin position="4"/>
        <end position="185"/>
    </location>
</feature>
<evidence type="ECO:0000256" key="4">
    <source>
        <dbReference type="ARBA" id="ARBA00022490"/>
    </source>
</evidence>